<dbReference type="AlphaFoldDB" id="A0A543BKF8"/>
<sequence length="213" mass="21397">MTDPQLPSPSGAVPPVPPAPSGAVPPPPVAPPYPTPPSGPAYPVAPAQGSAVAPTPYSAPPGAYQVPVGGYAQPAGAYSVPDTTPRRSGLLGVLALIFSLVAAVVTPIVVGVASYEIGRRIPEAATRVDDFDSLAWLSPARDQVLWAELSFWTGTILGIVAIVVGILAIVRRQGRGQGIAALIISGVGPVIFFLVVLIALTLGGAAGAAGLYS</sequence>
<keyword evidence="2" id="KW-0812">Transmembrane</keyword>
<gene>
    <name evidence="3" type="ORF">FB560_0927</name>
</gene>
<feature type="region of interest" description="Disordered" evidence="1">
    <location>
        <begin position="1"/>
        <end position="45"/>
    </location>
</feature>
<reference evidence="3 4" key="1">
    <citation type="submission" date="2019-06" db="EMBL/GenBank/DDBJ databases">
        <title>Sequencing the genomes of 1000 actinobacteria strains.</title>
        <authorList>
            <person name="Klenk H.-P."/>
        </authorList>
    </citation>
    <scope>NUCLEOTIDE SEQUENCE [LARGE SCALE GENOMIC DNA]</scope>
    <source>
        <strain evidence="3 4">DSM 20169</strain>
    </source>
</reference>
<keyword evidence="4" id="KW-1185">Reference proteome</keyword>
<dbReference type="Proteomes" id="UP000317209">
    <property type="component" value="Unassembled WGS sequence"/>
</dbReference>
<evidence type="ECO:0000313" key="3">
    <source>
        <dbReference type="EMBL" id="TQL85320.1"/>
    </source>
</evidence>
<name>A0A543BKF8_9MICO</name>
<comment type="caution">
    <text evidence="3">The sequence shown here is derived from an EMBL/GenBank/DDBJ whole genome shotgun (WGS) entry which is preliminary data.</text>
</comment>
<dbReference type="RefSeq" id="WP_229673261.1">
    <property type="nucleotide sequence ID" value="NZ_VFOX01000001.1"/>
</dbReference>
<keyword evidence="2" id="KW-1133">Transmembrane helix</keyword>
<proteinExistence type="predicted"/>
<evidence type="ECO:0000256" key="2">
    <source>
        <dbReference type="SAM" id="Phobius"/>
    </source>
</evidence>
<feature type="compositionally biased region" description="Pro residues" evidence="1">
    <location>
        <begin position="12"/>
        <end position="40"/>
    </location>
</feature>
<feature type="transmembrane region" description="Helical" evidence="2">
    <location>
        <begin position="90"/>
        <end position="113"/>
    </location>
</feature>
<protein>
    <recommendedName>
        <fullName evidence="5">DUF4064 domain-containing protein</fullName>
    </recommendedName>
</protein>
<feature type="transmembrane region" description="Helical" evidence="2">
    <location>
        <begin position="182"/>
        <end position="212"/>
    </location>
</feature>
<evidence type="ECO:0000313" key="4">
    <source>
        <dbReference type="Proteomes" id="UP000317209"/>
    </source>
</evidence>
<organism evidence="3 4">
    <name type="scientific">Microbacterium saperdae</name>
    <dbReference type="NCBI Taxonomy" id="69368"/>
    <lineage>
        <taxon>Bacteria</taxon>
        <taxon>Bacillati</taxon>
        <taxon>Actinomycetota</taxon>
        <taxon>Actinomycetes</taxon>
        <taxon>Micrococcales</taxon>
        <taxon>Microbacteriaceae</taxon>
        <taxon>Microbacterium</taxon>
    </lineage>
</organism>
<accession>A0A543BKF8</accession>
<feature type="transmembrane region" description="Helical" evidence="2">
    <location>
        <begin position="149"/>
        <end position="170"/>
    </location>
</feature>
<evidence type="ECO:0000256" key="1">
    <source>
        <dbReference type="SAM" id="MobiDB-lite"/>
    </source>
</evidence>
<evidence type="ECO:0008006" key="5">
    <source>
        <dbReference type="Google" id="ProtNLM"/>
    </source>
</evidence>
<dbReference type="EMBL" id="VFOX01000001">
    <property type="protein sequence ID" value="TQL85320.1"/>
    <property type="molecule type" value="Genomic_DNA"/>
</dbReference>
<keyword evidence="2" id="KW-0472">Membrane</keyword>